<feature type="region of interest" description="Disordered" evidence="1">
    <location>
        <begin position="228"/>
        <end position="252"/>
    </location>
</feature>
<feature type="region of interest" description="Disordered" evidence="1">
    <location>
        <begin position="71"/>
        <end position="94"/>
    </location>
</feature>
<feature type="compositionally biased region" description="Basic and acidic residues" evidence="1">
    <location>
        <begin position="76"/>
        <end position="85"/>
    </location>
</feature>
<evidence type="ECO:0000313" key="3">
    <source>
        <dbReference type="Proteomes" id="UP000032749"/>
    </source>
</evidence>
<protein>
    <submittedName>
        <fullName evidence="2">Uncharacterized protein</fullName>
    </submittedName>
</protein>
<dbReference type="CDD" id="cd14740">
    <property type="entry name" value="PAAR_4"/>
    <property type="match status" value="1"/>
</dbReference>
<dbReference type="Pfam" id="PF13665">
    <property type="entry name" value="Tox-PAAR-like"/>
    <property type="match status" value="1"/>
</dbReference>
<dbReference type="HOGENOM" id="CLU_1101957_0_0_6"/>
<dbReference type="STRING" id="698738.OLEAN_C26140"/>
<gene>
    <name evidence="2" type="ORF">OLEAN_C26140</name>
</gene>
<dbReference type="EMBL" id="FO203512">
    <property type="protein sequence ID" value="CCK76790.1"/>
    <property type="molecule type" value="Genomic_DNA"/>
</dbReference>
<keyword evidence="3" id="KW-1185">Reference proteome</keyword>
<accession>R4YPG0</accession>
<name>R4YPG0_OLEAN</name>
<dbReference type="AlphaFoldDB" id="R4YPG0"/>
<evidence type="ECO:0000256" key="1">
    <source>
        <dbReference type="SAM" id="MobiDB-lite"/>
    </source>
</evidence>
<reference evidence="2 3" key="1">
    <citation type="journal article" date="2013" name="Nat. Commun.">
        <title>Genome sequence and functional genomic analysis of the oil-degrading bacterium Oleispira antarctica.</title>
        <authorList>
            <person name="Kube M."/>
            <person name="Chernikova T.N."/>
            <person name="Al-Ramahi Y."/>
            <person name="Beloqui A."/>
            <person name="Lopez-Cortez N."/>
            <person name="Guazzaroni M.E."/>
            <person name="Heipieper H.J."/>
            <person name="Klages S."/>
            <person name="Kotsyurbenko O.R."/>
            <person name="Langer I."/>
            <person name="Nechitaylo T.Y."/>
            <person name="Lunsdorf H."/>
            <person name="Fernandez M."/>
            <person name="Juarez S."/>
            <person name="Ciordia S."/>
            <person name="Singer A."/>
            <person name="Kagan O."/>
            <person name="Egorova O."/>
            <person name="Petit P.A."/>
            <person name="Stogios P."/>
            <person name="Kim Y."/>
            <person name="Tchigvintsev A."/>
            <person name="Flick R."/>
            <person name="Denaro R."/>
            <person name="Genovese M."/>
            <person name="Albar J.P."/>
            <person name="Reva O.N."/>
            <person name="Martinez-Gomariz M."/>
            <person name="Tran H."/>
            <person name="Ferrer M."/>
            <person name="Savchenko A."/>
            <person name="Yakunin A.F."/>
            <person name="Yakimov M.M."/>
            <person name="Golyshina O.V."/>
            <person name="Reinhardt R."/>
            <person name="Golyshin P.N."/>
        </authorList>
    </citation>
    <scope>NUCLEOTIDE SEQUENCE [LARGE SCALE GENOMIC DNA]</scope>
</reference>
<dbReference type="Proteomes" id="UP000032749">
    <property type="component" value="Chromosome"/>
</dbReference>
<sequence>MAKNNVLVNGLSAVTAGSSGILMTSPDVCKTTCGPATVPIPYPNIAESKDLAGGSSSVMIEGNPVCLESSTFAKSTGDEGGDKKGTASSTIQDEAKPGLFSPTVFIEGKAIVRNTDIFTSNKMNTPPAPVMQAQVGPGVGIIPDHELLQRSYQRVELPLETFGDDEHLAKIMEQKVKLIIKDKTTGKVLQEKLVPVEDPMTSSALFLDDDQEIESYILWPHEYQAQPLINKGRSKPTAEKKSLEIKESKNDA</sequence>
<organism evidence="2 3">
    <name type="scientific">Oleispira antarctica RB-8</name>
    <dbReference type="NCBI Taxonomy" id="698738"/>
    <lineage>
        <taxon>Bacteria</taxon>
        <taxon>Pseudomonadati</taxon>
        <taxon>Pseudomonadota</taxon>
        <taxon>Gammaproteobacteria</taxon>
        <taxon>Oceanospirillales</taxon>
        <taxon>Oceanospirillaceae</taxon>
        <taxon>Oleispira</taxon>
    </lineage>
</organism>
<dbReference type="KEGG" id="oai:OLEAN_C26140"/>
<proteinExistence type="predicted"/>
<evidence type="ECO:0000313" key="2">
    <source>
        <dbReference type="EMBL" id="CCK76790.1"/>
    </source>
</evidence>
<feature type="compositionally biased region" description="Basic and acidic residues" evidence="1">
    <location>
        <begin position="236"/>
        <end position="252"/>
    </location>
</feature>
<dbReference type="OrthoDB" id="272411at2"/>